<feature type="transmembrane region" description="Helical" evidence="1">
    <location>
        <begin position="100"/>
        <end position="118"/>
    </location>
</feature>
<keyword evidence="1" id="KW-0812">Transmembrane</keyword>
<dbReference type="OrthoDB" id="9812349at2"/>
<name>A0A4Y9K4N8_9PAST</name>
<evidence type="ECO:0000313" key="2">
    <source>
        <dbReference type="EMBL" id="TFV13024.1"/>
    </source>
</evidence>
<comment type="caution">
    <text evidence="2">The sequence shown here is derived from an EMBL/GenBank/DDBJ whole genome shotgun (WGS) entry which is preliminary data.</text>
</comment>
<accession>A0A4Y9K4N8</accession>
<protein>
    <submittedName>
        <fullName evidence="2">DUF805 domain-containing protein</fullName>
    </submittedName>
</protein>
<proteinExistence type="predicted"/>
<dbReference type="Pfam" id="PF05656">
    <property type="entry name" value="DUF805"/>
    <property type="match status" value="1"/>
</dbReference>
<dbReference type="AlphaFoldDB" id="A0A4Y9K4N8"/>
<feature type="transmembrane region" description="Helical" evidence="1">
    <location>
        <begin position="12"/>
        <end position="33"/>
    </location>
</feature>
<dbReference type="GO" id="GO:0016020">
    <property type="term" value="C:membrane"/>
    <property type="evidence" value="ECO:0007669"/>
    <property type="project" value="InterPro"/>
</dbReference>
<dbReference type="Proteomes" id="UP000297396">
    <property type="component" value="Unassembled WGS sequence"/>
</dbReference>
<feature type="transmembrane region" description="Helical" evidence="1">
    <location>
        <begin position="60"/>
        <end position="79"/>
    </location>
</feature>
<keyword evidence="1" id="KW-1133">Transmembrane helix</keyword>
<evidence type="ECO:0000313" key="3">
    <source>
        <dbReference type="Proteomes" id="UP000297396"/>
    </source>
</evidence>
<dbReference type="InterPro" id="IPR008523">
    <property type="entry name" value="DUF805"/>
</dbReference>
<gene>
    <name evidence="2" type="ORF">E4T80_02175</name>
</gene>
<dbReference type="EMBL" id="SPPA01000003">
    <property type="protein sequence ID" value="TFV13024.1"/>
    <property type="molecule type" value="Genomic_DNA"/>
</dbReference>
<reference evidence="2 3" key="1">
    <citation type="submission" date="2019-03" db="EMBL/GenBank/DDBJ databases">
        <title>Diversity of the mouse oral microbiome.</title>
        <authorList>
            <person name="Joseph S."/>
            <person name="Aduse-Opoku J."/>
            <person name="Curtis M."/>
            <person name="Wade W."/>
            <person name="Hashim A."/>
        </authorList>
    </citation>
    <scope>NUCLEOTIDE SEQUENCE [LARGE SCALE GENOMIC DNA]</scope>
    <source>
        <strain evidence="2 3">WT12</strain>
    </source>
</reference>
<organism evidence="2 3">
    <name type="scientific">Muribacter muris</name>
    <dbReference type="NCBI Taxonomy" id="67855"/>
    <lineage>
        <taxon>Bacteria</taxon>
        <taxon>Pseudomonadati</taxon>
        <taxon>Pseudomonadota</taxon>
        <taxon>Gammaproteobacteria</taxon>
        <taxon>Pasteurellales</taxon>
        <taxon>Pasteurellaceae</taxon>
        <taxon>Muribacter</taxon>
    </lineage>
</organism>
<keyword evidence="1" id="KW-0472">Membrane</keyword>
<feature type="transmembrane region" description="Helical" evidence="1">
    <location>
        <begin position="124"/>
        <end position="146"/>
    </location>
</feature>
<sequence>MFKQDRFNQKEFLIYFTLYNLTVFAAWIFLIAFNFNVELSKIFENYEVFRYANITKGMELLMRNFHFVWWIPITLYFNFQITKRRLSDIGYSKWWGLFNFYPLVAVYMAMYELLFSIGVNNTSIINLIFYVILPIIKIILIILLLLHPTKPQGNQNV</sequence>
<evidence type="ECO:0000256" key="1">
    <source>
        <dbReference type="SAM" id="Phobius"/>
    </source>
</evidence>
<dbReference type="RefSeq" id="WP_135054530.1">
    <property type="nucleotide sequence ID" value="NZ_JADGLC010000003.1"/>
</dbReference>